<dbReference type="PANTHER" id="PTHR33112:SF9">
    <property type="entry name" value="HETEROKARYON INCOMPATIBILITY DOMAIN-CONTAINING PROTEIN"/>
    <property type="match status" value="1"/>
</dbReference>
<dbReference type="AlphaFoldDB" id="A0A9P8L042"/>
<evidence type="ECO:0000313" key="2">
    <source>
        <dbReference type="EMBL" id="KAH0533001.1"/>
    </source>
</evidence>
<dbReference type="Pfam" id="PF06985">
    <property type="entry name" value="HET"/>
    <property type="match status" value="1"/>
</dbReference>
<reference evidence="2 3" key="1">
    <citation type="submission" date="2021-08" db="EMBL/GenBank/DDBJ databases">
        <title>The highly contiguous genome resource for Trichoderma semiorbis FJ059, a fungal antagonistic to plant pathogens.</title>
        <authorList>
            <person name="Liu T."/>
        </authorList>
    </citation>
    <scope>NUCLEOTIDE SEQUENCE [LARGE SCALE GENOMIC DNA]</scope>
    <source>
        <strain evidence="2 3">FJ059</strain>
    </source>
</reference>
<evidence type="ECO:0000313" key="3">
    <source>
        <dbReference type="Proteomes" id="UP000826573"/>
    </source>
</evidence>
<comment type="caution">
    <text evidence="2">The sequence shown here is derived from an EMBL/GenBank/DDBJ whole genome shotgun (WGS) entry which is preliminary data.</text>
</comment>
<dbReference type="InterPro" id="IPR010730">
    <property type="entry name" value="HET"/>
</dbReference>
<dbReference type="EMBL" id="JAIMJC010000001">
    <property type="protein sequence ID" value="KAH0533001.1"/>
    <property type="molecule type" value="Genomic_DNA"/>
</dbReference>
<sequence length="735" mass="81107">MESIAVSIQDVINTANYAKADQIGVDYFASDTSNCTSNCPKPSDAKHRKAASFNTAPFQFDHVALSAGRGCRGCKFLSLLLSGMFEAYPEFSPYTTHLRWTGAQFTLEVTPKNESPRHIQFFYPRGAKMRVFSMPPSGVLTGDTSSSTSFDRASKLIQQCEDGHLNCNSGRNVALPKRLLHVTEISNSSADAGIKLVTTEGKTGTYACLSHCWGDPTLIHTKTLSSTINEYYDFIPWVKLPKTFQDAVIVCRKLCIEYLWIDSLCIIQDSRNDWEVESTKMGNIYRNSYITIAASASPGSFGGCFSKTKPDHCIVIKEPGQPDVYVGIRDCNGAGKSTKNMEASFFKHFPLFSRAWVYQERMLSRRLLYCNKSEFQVGCQETLQCECGSGQIAPHFSPAPRGLNVASLKGPASLKPDEHGGGLVGQDFTSLWYRNWMEVVETYAKLNLTKGSDKLPALSATARILAENMGDGYLAGIWRSTLMEGLLWYVRAPLSKHRPRGEDWRAPSWSWASIDSPSGLGFIAPATRFSKSFEGKIEAAECVVAGQDDFGQVTSGFIRLKASLGRTFWRIRCRGCTTPAGRKGKAGFPRADDTLYTNETFPLPAEGWVPCEFTEPRLDVMGASLGFFADALIDDAARYGFFSCIGKGSCKLAPCHLLYVHRFEGRGGGVRKAKTGERGIDADAFLVLTEIKGQPGTFERIGLLTITHDSQAKGEDWFKSVWPAILTPERIITLI</sequence>
<evidence type="ECO:0000259" key="1">
    <source>
        <dbReference type="Pfam" id="PF06985"/>
    </source>
</evidence>
<accession>A0A9P8L042</accession>
<keyword evidence="3" id="KW-1185">Reference proteome</keyword>
<dbReference type="PANTHER" id="PTHR33112">
    <property type="entry name" value="DOMAIN PROTEIN, PUTATIVE-RELATED"/>
    <property type="match status" value="1"/>
</dbReference>
<gene>
    <name evidence="2" type="ORF">TsFJ059_001625</name>
</gene>
<proteinExistence type="predicted"/>
<dbReference type="Proteomes" id="UP000826573">
    <property type="component" value="Unassembled WGS sequence"/>
</dbReference>
<name>A0A9P8L042_9HYPO</name>
<protein>
    <recommendedName>
        <fullName evidence="1">Heterokaryon incompatibility domain-containing protein</fullName>
    </recommendedName>
</protein>
<feature type="domain" description="Heterokaryon incompatibility" evidence="1">
    <location>
        <begin position="206"/>
        <end position="360"/>
    </location>
</feature>
<organism evidence="2 3">
    <name type="scientific">Trichoderma semiorbis</name>
    <dbReference type="NCBI Taxonomy" id="1491008"/>
    <lineage>
        <taxon>Eukaryota</taxon>
        <taxon>Fungi</taxon>
        <taxon>Dikarya</taxon>
        <taxon>Ascomycota</taxon>
        <taxon>Pezizomycotina</taxon>
        <taxon>Sordariomycetes</taxon>
        <taxon>Hypocreomycetidae</taxon>
        <taxon>Hypocreales</taxon>
        <taxon>Hypocreaceae</taxon>
        <taxon>Trichoderma</taxon>
    </lineage>
</organism>